<evidence type="ECO:0000256" key="6">
    <source>
        <dbReference type="ARBA" id="ARBA00022989"/>
    </source>
</evidence>
<evidence type="ECO:0000313" key="12">
    <source>
        <dbReference type="Proteomes" id="UP000002605"/>
    </source>
</evidence>
<keyword evidence="4" id="KW-0812">Transmembrane</keyword>
<dbReference type="InterPro" id="IPR005336">
    <property type="entry name" value="MPC"/>
</dbReference>
<keyword evidence="5 9" id="KW-0999">Mitochondrion inner membrane</keyword>
<dbReference type="EMBL" id="FM992695">
    <property type="protein sequence ID" value="CAX40359.1"/>
    <property type="molecule type" value="Genomic_DNA"/>
</dbReference>
<comment type="similarity">
    <text evidence="2 9">Belongs to the mitochondrial pyruvate carrier (MPC) (TC 2.A.105) family.</text>
</comment>
<evidence type="ECO:0000256" key="7">
    <source>
        <dbReference type="ARBA" id="ARBA00023128"/>
    </source>
</evidence>
<dbReference type="CGD" id="CAL0000166771">
    <property type="gene designation" value="Cd36_34200"/>
</dbReference>
<proteinExistence type="inferred from homology"/>
<keyword evidence="12" id="KW-1185">Reference proteome</keyword>
<keyword evidence="3 9" id="KW-0813">Transport</keyword>
<dbReference type="GO" id="GO:0005743">
    <property type="term" value="C:mitochondrial inner membrane"/>
    <property type="evidence" value="ECO:0007669"/>
    <property type="project" value="UniProtKB-SubCell"/>
</dbReference>
<accession>B9WMP4</accession>
<comment type="function">
    <text evidence="9">Mediates the uptake of pyruvate into mitochondria.</text>
</comment>
<dbReference type="eggNOG" id="KOG1589">
    <property type="taxonomic scope" value="Eukaryota"/>
</dbReference>
<sequence>MASTVQHASKFQRFLNSETGPRTVHFWAPVFKWALVAAGLNDIQRPVEKLSGTQQIALFATGAIWTRWAGFVIKPRNMLLASVNFFLGGVAGYQLMRIVNYRRNLGDSPMQVFDYILNGDTVAVKEQEPAKN</sequence>
<dbReference type="GO" id="GO:0006850">
    <property type="term" value="P:pyruvate import into mitochondria"/>
    <property type="evidence" value="ECO:0007669"/>
    <property type="project" value="InterPro"/>
</dbReference>
<organism evidence="11 12">
    <name type="scientific">Candida dubliniensis (strain CD36 / ATCC MYA-646 / CBS 7987 / NCPF 3949 / NRRL Y-17841)</name>
    <name type="common">Yeast</name>
    <dbReference type="NCBI Taxonomy" id="573826"/>
    <lineage>
        <taxon>Eukaryota</taxon>
        <taxon>Fungi</taxon>
        <taxon>Dikarya</taxon>
        <taxon>Ascomycota</taxon>
        <taxon>Saccharomycotina</taxon>
        <taxon>Pichiomycetes</taxon>
        <taxon>Debaryomycetaceae</taxon>
        <taxon>Candida/Lodderomyces clade</taxon>
        <taxon>Candida</taxon>
    </lineage>
</organism>
<dbReference type="OrthoDB" id="869189at2759"/>
<evidence type="ECO:0000256" key="8">
    <source>
        <dbReference type="ARBA" id="ARBA00023136"/>
    </source>
</evidence>
<dbReference type="KEGG" id="cdu:CD36_34200"/>
<dbReference type="VEuPathDB" id="FungiDB:CD36_34200"/>
<evidence type="ECO:0000313" key="11">
    <source>
        <dbReference type="EMBL" id="CAX40359.1"/>
    </source>
</evidence>
<reference evidence="11 12" key="1">
    <citation type="journal article" date="2009" name="Genome Res.">
        <title>Comparative genomics of the fungal pathogens Candida dubliniensis and Candida albicans.</title>
        <authorList>
            <person name="Jackson A.P."/>
            <person name="Gamble J.A."/>
            <person name="Yeomans T."/>
            <person name="Moran G.P."/>
            <person name="Saunders D."/>
            <person name="Harris D."/>
            <person name="Aslett M."/>
            <person name="Barrell J.F."/>
            <person name="Butler G."/>
            <person name="Citiulo F."/>
            <person name="Coleman D.C."/>
            <person name="de Groot P.W.J."/>
            <person name="Goodwin T.J."/>
            <person name="Quail M.A."/>
            <person name="McQuillan J."/>
            <person name="Munro C.A."/>
            <person name="Pain A."/>
            <person name="Poulter R.T."/>
            <person name="Rajandream M.A."/>
            <person name="Renauld H."/>
            <person name="Spiering M.J."/>
            <person name="Tivey A."/>
            <person name="Gow N.A.R."/>
            <person name="Barrell B."/>
            <person name="Sullivan D.J."/>
            <person name="Berriman M."/>
        </authorList>
    </citation>
    <scope>NUCLEOTIDE SEQUENCE [LARGE SCALE GENOMIC DNA]</scope>
    <source>
        <strain evidence="12">CD36 / ATCC MYA-646 / CBS 7987 / NCPF 3949 / NRRL Y-17841</strain>
    </source>
</reference>
<evidence type="ECO:0000256" key="9">
    <source>
        <dbReference type="RuleBase" id="RU363100"/>
    </source>
</evidence>
<comment type="subcellular location">
    <subcellularLocation>
        <location evidence="1 9">Mitochondrion inner membrane</location>
        <topology evidence="1 9">Multi-pass membrane protein</topology>
    </subcellularLocation>
</comment>
<dbReference type="Pfam" id="PF03650">
    <property type="entry name" value="MPC"/>
    <property type="match status" value="1"/>
</dbReference>
<evidence type="ECO:0000256" key="5">
    <source>
        <dbReference type="ARBA" id="ARBA00022792"/>
    </source>
</evidence>
<keyword evidence="8" id="KW-0472">Membrane</keyword>
<evidence type="ECO:0000256" key="2">
    <source>
        <dbReference type="ARBA" id="ARBA00006416"/>
    </source>
</evidence>
<dbReference type="Proteomes" id="UP000002605">
    <property type="component" value="Chromosome R"/>
</dbReference>
<dbReference type="HOGENOM" id="CLU_099502_1_0_1"/>
<dbReference type="GeneID" id="8049899"/>
<dbReference type="PANTHER" id="PTHR14154">
    <property type="entry name" value="UPF0041 BRAIN PROTEIN 44-RELATED"/>
    <property type="match status" value="1"/>
</dbReference>
<name>B9WMP4_CANDC</name>
<dbReference type="RefSeq" id="XP_002422353.1">
    <property type="nucleotide sequence ID" value="XM_002422308.1"/>
</dbReference>
<dbReference type="AlphaFoldDB" id="B9WMP4"/>
<keyword evidence="7 9" id="KW-0496">Mitochondrion</keyword>
<keyword evidence="6" id="KW-1133">Transmembrane helix</keyword>
<evidence type="ECO:0000256" key="1">
    <source>
        <dbReference type="ARBA" id="ARBA00004448"/>
    </source>
</evidence>
<gene>
    <name evidence="10" type="ordered locus">Cd36_34200</name>
    <name evidence="11" type="ORF">CD36_34200</name>
</gene>
<protein>
    <recommendedName>
        <fullName evidence="9">Mitochondrial pyruvate carrier</fullName>
    </recommendedName>
</protein>
<evidence type="ECO:0000256" key="3">
    <source>
        <dbReference type="ARBA" id="ARBA00022448"/>
    </source>
</evidence>
<evidence type="ECO:0000313" key="10">
    <source>
        <dbReference type="CGD" id="CAL0000166771"/>
    </source>
</evidence>
<evidence type="ECO:0000256" key="4">
    <source>
        <dbReference type="ARBA" id="ARBA00022692"/>
    </source>
</evidence>